<evidence type="ECO:0000313" key="2">
    <source>
        <dbReference type="EMBL" id="EQC53058.1"/>
    </source>
</evidence>
<name>T0TB52_SCHJY</name>
<feature type="compositionally biased region" description="Basic residues" evidence="1">
    <location>
        <begin position="132"/>
        <end position="146"/>
    </location>
</feature>
<dbReference type="HOGENOM" id="CLU_1521438_0_0_1"/>
<dbReference type="AlphaFoldDB" id="T0TB52"/>
<dbReference type="Proteomes" id="UP000001744">
    <property type="component" value="Unassembled WGS sequence"/>
</dbReference>
<feature type="non-terminal residue" evidence="2">
    <location>
        <position position="1"/>
    </location>
</feature>
<feature type="region of interest" description="Disordered" evidence="1">
    <location>
        <begin position="132"/>
        <end position="177"/>
    </location>
</feature>
<dbReference type="EMBL" id="KE651166">
    <property type="protein sequence ID" value="EQC53058.1"/>
    <property type="molecule type" value="Genomic_DNA"/>
</dbReference>
<organism evidence="2 3">
    <name type="scientific">Schizosaccharomyces japonicus (strain yFS275 / FY16936)</name>
    <name type="common">Fission yeast</name>
    <dbReference type="NCBI Taxonomy" id="402676"/>
    <lineage>
        <taxon>Eukaryota</taxon>
        <taxon>Fungi</taxon>
        <taxon>Dikarya</taxon>
        <taxon>Ascomycota</taxon>
        <taxon>Taphrinomycotina</taxon>
        <taxon>Schizosaccharomycetes</taxon>
        <taxon>Schizosaccharomycetales</taxon>
        <taxon>Schizosaccharomycetaceae</taxon>
        <taxon>Schizosaccharomyces</taxon>
    </lineage>
</organism>
<accession>T0TB52</accession>
<dbReference type="VEuPathDB" id="FungiDB:SJAG_06585"/>
<evidence type="ECO:0000313" key="3">
    <source>
        <dbReference type="Proteomes" id="UP000001744"/>
    </source>
</evidence>
<sequence>RASEPYTPTWHGTWRSQFSRRRHHWQWESRQKSCETNLVHGKHSTGAFSRQDGREQFGTVKYGCCYLQPRRGSESGIHLTTSFLRPPSISLKREDDACSYQSTRSFGRDKEPCGRCERKPGHQRDTVIRSRHPACRAHGVLKTKNKKQTEPPSKDCPNLPAPLIAGISSDMMSPIDR</sequence>
<dbReference type="GeneID" id="22831144"/>
<protein>
    <submittedName>
        <fullName evidence="2">Uncharacterized protein</fullName>
    </submittedName>
</protein>
<evidence type="ECO:0000256" key="1">
    <source>
        <dbReference type="SAM" id="MobiDB-lite"/>
    </source>
</evidence>
<dbReference type="RefSeq" id="XP_011048989.1">
    <property type="nucleotide sequence ID" value="XM_011050687.1"/>
</dbReference>
<proteinExistence type="predicted"/>
<gene>
    <name evidence="2" type="ORF">SJAG_06585</name>
</gene>
<keyword evidence="3" id="KW-1185">Reference proteome</keyword>
<reference evidence="2 3" key="1">
    <citation type="journal article" date="2011" name="Science">
        <title>Comparative functional genomics of the fission yeasts.</title>
        <authorList>
            <person name="Rhind N."/>
            <person name="Chen Z."/>
            <person name="Yassour M."/>
            <person name="Thompson D.A."/>
            <person name="Haas B.J."/>
            <person name="Habib N."/>
            <person name="Wapinski I."/>
            <person name="Roy S."/>
            <person name="Lin M.F."/>
            <person name="Heiman D.I."/>
            <person name="Young S.K."/>
            <person name="Furuya K."/>
            <person name="Guo Y."/>
            <person name="Pidoux A."/>
            <person name="Chen H.M."/>
            <person name="Robbertse B."/>
            <person name="Goldberg J.M."/>
            <person name="Aoki K."/>
            <person name="Bayne E.H."/>
            <person name="Berlin A.M."/>
            <person name="Desjardins C.A."/>
            <person name="Dobbs E."/>
            <person name="Dukaj L."/>
            <person name="Fan L."/>
            <person name="FitzGerald M.G."/>
            <person name="French C."/>
            <person name="Gujja S."/>
            <person name="Hansen K."/>
            <person name="Keifenheim D."/>
            <person name="Levin J.Z."/>
            <person name="Mosher R.A."/>
            <person name="Mueller C.A."/>
            <person name="Pfiffner J."/>
            <person name="Priest M."/>
            <person name="Russ C."/>
            <person name="Smialowska A."/>
            <person name="Swoboda P."/>
            <person name="Sykes S.M."/>
            <person name="Vaughn M."/>
            <person name="Vengrova S."/>
            <person name="Yoder R."/>
            <person name="Zeng Q."/>
            <person name="Allshire R."/>
            <person name="Baulcombe D."/>
            <person name="Birren B.W."/>
            <person name="Brown W."/>
            <person name="Ekwall K."/>
            <person name="Kellis M."/>
            <person name="Leatherwood J."/>
            <person name="Levin H."/>
            <person name="Margalit H."/>
            <person name="Martienssen R."/>
            <person name="Nieduszynski C.A."/>
            <person name="Spatafora J.W."/>
            <person name="Friedman N."/>
            <person name="Dalgaard J.Z."/>
            <person name="Baumann P."/>
            <person name="Niki H."/>
            <person name="Regev A."/>
            <person name="Nusbaum C."/>
        </authorList>
    </citation>
    <scope>NUCLEOTIDE SEQUENCE [LARGE SCALE GENOMIC DNA]</scope>
    <source>
        <strain evidence="3">yFS275 / FY16936</strain>
    </source>
</reference>